<dbReference type="InterPro" id="IPR045121">
    <property type="entry name" value="CoAse"/>
</dbReference>
<dbReference type="GO" id="GO:0030145">
    <property type="term" value="F:manganese ion binding"/>
    <property type="evidence" value="ECO:0007669"/>
    <property type="project" value="InterPro"/>
</dbReference>
<dbReference type="KEGG" id="sbf:JCM31447_28820"/>
<dbReference type="AlphaFoldDB" id="A0A4V0P2U2"/>
<sequence>MNQENILNIFQKIAKSTGLVEDIPEMHRRSSILIPIFCPETDWHNNSTDIKNWSLLFTIRSEKLKEHAGEIAFPGGRIEENEAPFQTALREAEEEIGLGKEQILSYFQLNNSFARSGYHIIPYCALISNDFKLKINKDEVNEVFFLTIQEILNLKSWSETRTLATFKREVWHYPIDIDDLGKFDIWGATGNILRDLMLRIEEHI</sequence>
<name>A0A4V0P2U2_FLUSA</name>
<dbReference type="InterPro" id="IPR015797">
    <property type="entry name" value="NUDIX_hydrolase-like_dom_sf"/>
</dbReference>
<dbReference type="Pfam" id="PF00293">
    <property type="entry name" value="NUDIX"/>
    <property type="match status" value="1"/>
</dbReference>
<accession>A0A4V0P2U2</accession>
<evidence type="ECO:0000256" key="4">
    <source>
        <dbReference type="ARBA" id="ARBA00022723"/>
    </source>
</evidence>
<dbReference type="InterPro" id="IPR000059">
    <property type="entry name" value="NUDIX_hydrolase_NudL_CS"/>
</dbReference>
<evidence type="ECO:0000313" key="9">
    <source>
        <dbReference type="EMBL" id="BBH54417.1"/>
    </source>
</evidence>
<dbReference type="InterPro" id="IPR000086">
    <property type="entry name" value="NUDIX_hydrolase_dom"/>
</dbReference>
<comment type="cofactor">
    <cofactor evidence="2">
        <name>Mg(2+)</name>
        <dbReference type="ChEBI" id="CHEBI:18420"/>
    </cofactor>
</comment>
<comment type="cofactor">
    <cofactor evidence="1">
        <name>Mn(2+)</name>
        <dbReference type="ChEBI" id="CHEBI:29035"/>
    </cofactor>
</comment>
<comment type="similarity">
    <text evidence="3">Belongs to the Nudix hydrolase family. PCD1 subfamily.</text>
</comment>
<evidence type="ECO:0000256" key="6">
    <source>
        <dbReference type="ARBA" id="ARBA00022842"/>
    </source>
</evidence>
<feature type="domain" description="Nudix hydrolase" evidence="8">
    <location>
        <begin position="27"/>
        <end position="169"/>
    </location>
</feature>
<evidence type="ECO:0000313" key="10">
    <source>
        <dbReference type="Proteomes" id="UP000291236"/>
    </source>
</evidence>
<evidence type="ECO:0000256" key="1">
    <source>
        <dbReference type="ARBA" id="ARBA00001936"/>
    </source>
</evidence>
<evidence type="ECO:0000256" key="3">
    <source>
        <dbReference type="ARBA" id="ARBA00006506"/>
    </source>
</evidence>
<keyword evidence="5" id="KW-0378">Hydrolase</keyword>
<keyword evidence="6" id="KW-0460">Magnesium</keyword>
<organism evidence="9 10">
    <name type="scientific">Fluviispira sanaruensis</name>
    <dbReference type="NCBI Taxonomy" id="2493639"/>
    <lineage>
        <taxon>Bacteria</taxon>
        <taxon>Pseudomonadati</taxon>
        <taxon>Bdellovibrionota</taxon>
        <taxon>Oligoflexia</taxon>
        <taxon>Silvanigrellales</taxon>
        <taxon>Silvanigrellaceae</taxon>
        <taxon>Fluviispira</taxon>
    </lineage>
</organism>
<dbReference type="PANTHER" id="PTHR12992">
    <property type="entry name" value="NUDIX HYDROLASE"/>
    <property type="match status" value="1"/>
</dbReference>
<dbReference type="EMBL" id="AP019368">
    <property type="protein sequence ID" value="BBH54417.1"/>
    <property type="molecule type" value="Genomic_DNA"/>
</dbReference>
<evidence type="ECO:0000256" key="2">
    <source>
        <dbReference type="ARBA" id="ARBA00001946"/>
    </source>
</evidence>
<dbReference type="PROSITE" id="PS51462">
    <property type="entry name" value="NUDIX"/>
    <property type="match status" value="1"/>
</dbReference>
<reference evidence="9 10" key="1">
    <citation type="submission" date="2018-12" db="EMBL/GenBank/DDBJ databases">
        <title>Rubrispira sanarue gen. nov., sp., nov., a member of the order Silvanigrellales, isolated from a brackish lake in Hamamatsu Japan.</title>
        <authorList>
            <person name="Maejima Y."/>
            <person name="Iino T."/>
            <person name="Muraguchi Y."/>
            <person name="Fukuda K."/>
            <person name="Nojiri H."/>
            <person name="Ohkuma M."/>
            <person name="Moriuchi R."/>
            <person name="Dohra H."/>
            <person name="Kimbara K."/>
            <person name="Shintani M."/>
        </authorList>
    </citation>
    <scope>NUCLEOTIDE SEQUENCE [LARGE SCALE GENOMIC DNA]</scope>
    <source>
        <strain evidence="9 10">RF1110005</strain>
    </source>
</reference>
<dbReference type="PANTHER" id="PTHR12992:SF11">
    <property type="entry name" value="MITOCHONDRIAL COENZYME A DIPHOSPHATASE NUDT8"/>
    <property type="match status" value="1"/>
</dbReference>
<gene>
    <name evidence="9" type="ORF">JCM31447_28820</name>
</gene>
<dbReference type="GO" id="GO:0000287">
    <property type="term" value="F:magnesium ion binding"/>
    <property type="evidence" value="ECO:0007669"/>
    <property type="project" value="InterPro"/>
</dbReference>
<keyword evidence="4" id="KW-0479">Metal-binding</keyword>
<dbReference type="SUPFAM" id="SSF55811">
    <property type="entry name" value="Nudix"/>
    <property type="match status" value="1"/>
</dbReference>
<proteinExistence type="inferred from homology"/>
<dbReference type="GO" id="GO:0009132">
    <property type="term" value="P:nucleoside diphosphate metabolic process"/>
    <property type="evidence" value="ECO:0007669"/>
    <property type="project" value="InterPro"/>
</dbReference>
<dbReference type="RefSeq" id="WP_130612114.1">
    <property type="nucleotide sequence ID" value="NZ_AP019368.1"/>
</dbReference>
<dbReference type="CDD" id="cd03426">
    <property type="entry name" value="NUDIX_CoAse_Nudt7"/>
    <property type="match status" value="1"/>
</dbReference>
<evidence type="ECO:0000259" key="8">
    <source>
        <dbReference type="PROSITE" id="PS51462"/>
    </source>
</evidence>
<dbReference type="OrthoDB" id="9802805at2"/>
<dbReference type="PROSITE" id="PS00893">
    <property type="entry name" value="NUDIX_BOX"/>
    <property type="match status" value="1"/>
</dbReference>
<keyword evidence="10" id="KW-1185">Reference proteome</keyword>
<evidence type="ECO:0000256" key="7">
    <source>
        <dbReference type="ARBA" id="ARBA00023211"/>
    </source>
</evidence>
<dbReference type="Gene3D" id="3.90.79.10">
    <property type="entry name" value="Nucleoside Triphosphate Pyrophosphohydrolase"/>
    <property type="match status" value="1"/>
</dbReference>
<evidence type="ECO:0000256" key="5">
    <source>
        <dbReference type="ARBA" id="ARBA00022801"/>
    </source>
</evidence>
<dbReference type="GO" id="GO:0010945">
    <property type="term" value="F:coenzyme A diphosphatase activity"/>
    <property type="evidence" value="ECO:0007669"/>
    <property type="project" value="InterPro"/>
</dbReference>
<dbReference type="Proteomes" id="UP000291236">
    <property type="component" value="Chromosome"/>
</dbReference>
<protein>
    <submittedName>
        <fullName evidence="9">CoA pyrophosphatase</fullName>
    </submittedName>
</protein>
<dbReference type="InterPro" id="IPR020084">
    <property type="entry name" value="NUDIX_hydrolase_CS"/>
</dbReference>
<keyword evidence="7" id="KW-0464">Manganese</keyword>
<dbReference type="PROSITE" id="PS01293">
    <property type="entry name" value="NUDIX_COA"/>
    <property type="match status" value="1"/>
</dbReference>